<proteinExistence type="predicted"/>
<dbReference type="Pfam" id="PF01476">
    <property type="entry name" value="LysM"/>
    <property type="match status" value="1"/>
</dbReference>
<keyword evidence="3" id="KW-0997">Cell inner membrane</keyword>
<dbReference type="PROSITE" id="PS51192">
    <property type="entry name" value="HELICASE_ATP_BIND_1"/>
    <property type="match status" value="1"/>
</dbReference>
<evidence type="ECO:0000256" key="2">
    <source>
        <dbReference type="ARBA" id="ARBA00022490"/>
    </source>
</evidence>
<keyword evidence="8" id="KW-0472">Membrane</keyword>
<feature type="domain" description="Helicase C-terminal" evidence="10">
    <location>
        <begin position="1303"/>
        <end position="1490"/>
    </location>
</feature>
<keyword evidence="4" id="KW-0653">Protein transport</keyword>
<evidence type="ECO:0000313" key="13">
    <source>
        <dbReference type="EMBL" id="WPX97481.1"/>
    </source>
</evidence>
<keyword evidence="13" id="KW-0614">Plasmid</keyword>
<feature type="compositionally biased region" description="Polar residues" evidence="7">
    <location>
        <begin position="2618"/>
        <end position="2640"/>
    </location>
</feature>
<dbReference type="SUPFAM" id="SSF52540">
    <property type="entry name" value="P-loop containing nucleoside triphosphate hydrolases"/>
    <property type="match status" value="2"/>
</dbReference>
<dbReference type="InterPro" id="IPR029058">
    <property type="entry name" value="AB_hydrolase_fold"/>
</dbReference>
<evidence type="ECO:0000256" key="3">
    <source>
        <dbReference type="ARBA" id="ARBA00022519"/>
    </source>
</evidence>
<gene>
    <name evidence="13" type="ORF">Bandiella_01643</name>
</gene>
<dbReference type="PROSITE" id="PS51194">
    <property type="entry name" value="HELICASE_CTER"/>
    <property type="match status" value="1"/>
</dbReference>
<dbReference type="Gene3D" id="3.10.350.10">
    <property type="entry name" value="LysM domain"/>
    <property type="match status" value="1"/>
</dbReference>
<feature type="coiled-coil region" evidence="6">
    <location>
        <begin position="854"/>
        <end position="881"/>
    </location>
</feature>
<dbReference type="Gene3D" id="3.40.50.1820">
    <property type="entry name" value="alpha/beta hydrolase"/>
    <property type="match status" value="1"/>
</dbReference>
<keyword evidence="1" id="KW-1003">Cell membrane</keyword>
<protein>
    <submittedName>
        <fullName evidence="13">SecA super family domain-containing protein</fullName>
    </submittedName>
</protein>
<evidence type="ECO:0000256" key="7">
    <source>
        <dbReference type="SAM" id="MobiDB-lite"/>
    </source>
</evidence>
<dbReference type="SMART" id="SM00257">
    <property type="entry name" value="LysM"/>
    <property type="match status" value="1"/>
</dbReference>
<dbReference type="PROSITE" id="PS51782">
    <property type="entry name" value="LYSM"/>
    <property type="match status" value="1"/>
</dbReference>
<feature type="domain" description="Helicase ATP-binding" evidence="9">
    <location>
        <begin position="913"/>
        <end position="1067"/>
    </location>
</feature>
<evidence type="ECO:0000259" key="11">
    <source>
        <dbReference type="PROSITE" id="PS51196"/>
    </source>
</evidence>
<dbReference type="SUPFAM" id="SSF53474">
    <property type="entry name" value="alpha/beta-Hydrolases"/>
    <property type="match status" value="1"/>
</dbReference>
<dbReference type="InterPro" id="IPR014018">
    <property type="entry name" value="SecA_motor_DEAD"/>
</dbReference>
<dbReference type="InterPro" id="IPR001650">
    <property type="entry name" value="Helicase_C-like"/>
</dbReference>
<keyword evidence="6" id="KW-0175">Coiled coil</keyword>
<dbReference type="InterPro" id="IPR000185">
    <property type="entry name" value="SecA"/>
</dbReference>
<keyword evidence="2" id="KW-0963">Cytoplasm</keyword>
<feature type="region of interest" description="Disordered" evidence="7">
    <location>
        <begin position="2936"/>
        <end position="2966"/>
    </location>
</feature>
<feature type="region of interest" description="Disordered" evidence="7">
    <location>
        <begin position="2594"/>
        <end position="2655"/>
    </location>
</feature>
<keyword evidence="14" id="KW-1185">Reference proteome</keyword>
<dbReference type="CDD" id="cd00118">
    <property type="entry name" value="LysM"/>
    <property type="match status" value="1"/>
</dbReference>
<dbReference type="PROSITE" id="PS51196">
    <property type="entry name" value="SECA_MOTOR_DEAD"/>
    <property type="match status" value="1"/>
</dbReference>
<evidence type="ECO:0000256" key="8">
    <source>
        <dbReference type="SAM" id="Phobius"/>
    </source>
</evidence>
<evidence type="ECO:0000256" key="6">
    <source>
        <dbReference type="SAM" id="Coils"/>
    </source>
</evidence>
<feature type="compositionally biased region" description="Basic and acidic residues" evidence="7">
    <location>
        <begin position="2641"/>
        <end position="2655"/>
    </location>
</feature>
<dbReference type="InterPro" id="IPR036779">
    <property type="entry name" value="LysM_dom_sf"/>
</dbReference>
<dbReference type="RefSeq" id="WP_323733494.1">
    <property type="nucleotide sequence ID" value="NZ_CP110822.1"/>
</dbReference>
<evidence type="ECO:0000256" key="5">
    <source>
        <dbReference type="ARBA" id="ARBA00023010"/>
    </source>
</evidence>
<feature type="region of interest" description="Disordered" evidence="7">
    <location>
        <begin position="2510"/>
        <end position="2566"/>
    </location>
</feature>
<accession>A0ABZ0UMY9</accession>
<name>A0ABZ0UMY9_9RICK</name>
<evidence type="ECO:0000259" key="10">
    <source>
        <dbReference type="PROSITE" id="PS51194"/>
    </source>
</evidence>
<feature type="compositionally biased region" description="Basic and acidic residues" evidence="7">
    <location>
        <begin position="2510"/>
        <end position="2523"/>
    </location>
</feature>
<feature type="transmembrane region" description="Helical" evidence="8">
    <location>
        <begin position="2144"/>
        <end position="2165"/>
    </location>
</feature>
<dbReference type="InterPro" id="IPR027417">
    <property type="entry name" value="P-loop_NTPase"/>
</dbReference>
<dbReference type="PANTHER" id="PTHR30612">
    <property type="entry name" value="SECA INNER MEMBRANE COMPONENT OF SEC PROTEIN SECRETION SYSTEM"/>
    <property type="match status" value="1"/>
</dbReference>
<sequence>MSFEFTLLDFAYDHEYFIKTHENLCGNNEDICSNWANSRDYFVNNASKDCEAPNEIFAQYSDVLLYEEVNGEKECKLGKWLKSPNAYGVNKLFFGKYYQLGNEELEKEKNKIFRGNIFQIAIIAPDALEKEFNKEIIRQNGIDKIILQAFKETPDYKLKETTLSYLKSEINSKYKSGYCKNEICDLEVGLLINQVLSHKSAEFQYLIEVVKKENIDVTVKQEITKKISESNYYLSKEEIGFIEDLLEDKSVSKYIGKSISKSLSNILNKQAEKEASYVENKATHLLNKGVILDNELVDSIFNYYNKDQVYFSGIVVDILAEYKNISHESLEKVSSVIEKVTDFSKQLFIVKRLLQNGIGLPNYKLFADWIHHINSSDKGIRFQVLDVYEVANQESLKDISSLLYKELTELAIKAENYELDKIQSIVAKLDSETVNLNSEELYAREEILKVAYKYNEYSKGTLNNKKEIARQLLDRVNSNTANVLERFYKEVIITQERYLLELARLGLKKIEVYKNILLTPEENRILDYVTRYTSMEIRQCLSGGDNKGPLPFFKYNTNDQCSSLDNQYNFFDSAVIFEIITADGKFLMSKEECFYYERELSVIDGIKERINSISFESIVGINSFIDFLNKYYSFFEEKGINYIIDTLSINGSIVNLNNIYQELVNNLIYEVTSNIPLIHNIDNFDIQLINQVAYTRSISQLNKSWSNDRIFEYIYRFYQGINNGLNEQSVAKYINIFSYLEKISDYSLLPAHSSRYGDTIEDILETILESVNKSLDQFSAVDVGKKAEDKINQLVRDNNYYKAFTLDQLIKELKLVNNKNEKIKQLIEDQYFESKFKEISTIKENGVLIREDGLDKLVQLKDLKEEEIKNWNQNIKVSEATIAEIIAVISEVAHRTILESKYYPRDIQIISLLSLLQLGHGGLAEIATGEGKSLIIAMFATIKTKEGRQVDIVTSNNVLAERDVREYKEFYNSFNISVAHNIKGRKEYKEECYLADIVYGDLLNFIGDTLRDISRNAKYGRGHDIVVIDEVDNMFIDQNNMKVQLSSPIPGFENLVPVLLYMWGTGIVDASMLKHEGDKCWIKVPKIDEDLKLEDIDLSKTPDIEYELIYVDDSCNKILRGEIYNYTKEEILAYKIDRDARLYTVPEHLEKFAETQLTTWIDSFENAYWHKDKLHYIIYDPQEDIHSIDKFKIVAPVDYVNTGAIQQKLQWSDGLHQFIQLKHGLTVKSEHVVNVYMSYVGFFKKYEGSIYGVTGTLGENSHQKFLKETYRVELSHIPKFIHKDLTEYRPIITYDGIRTDKNDIKNANEIWKQEIIGVIFRKVLDKRAALIIVETIEKVEELEEALLASGYSKKHIITYKIGDQTEEDKIEKNELGIGDVIIATNLAGRGTDLKIDREVINNGGLHLIMGIFSQSIRVEDQAYGRTARKGEPGSAQLIINGNNLDHYSCYENYGCNDIHNLYKERNIREFKKLESNRLCELPYLEIRDIVFEEFVELVKEANSPTGYNLVVTSNDNLNKYENAEALAKQTIYLYKEDNDIYIKISEIDKKKNKVIKVTEKLEVIDKRGYQHTNTLLNKVELVGESKGLRIGLSNQDYELIHFIATTEGYTYFNEIKDRIEYRFNKALENELPNDIVKKEEGWGILSINKKEAYLKWLLLNGEEYSDLKSQVSLDEQNQIDEKKSVNLHNILKQVELRKKYELWKEDRELYNNQSEINQIKEYFGIWLKKHEKALEIDCKIDTDEDKKQLEKLFEEKKAKLIELFFNEIKKDVIEKVNNNNLITNPAYLVLKAWRYLYIDAKDKDYRYQPIKIDKEAESLWNSLITSPVNKVKNLIYGVFEDIGRLGFGSINYRVENPLAQSIKFLEDAIKLNDMYSWAGHNALSAIRLVKDGRGITNVKQGKEAGEVINRYAEDLSNATSKIEEYEIPKYESQLTFLLTHKLVGLEDDLTIQLIGSIEIYKKILEVMYKNFKVLENLSGKEMIRVGNHITLEEITNDIDIRNATIEFLNKTGNANQLESYLNATTYYKVDEPEIDKSIVTNSTAAFFNLTQNIGDIGSYKSEMDASMKSLKGIAKEINFASKSYILDQITASGGFLYQVETYELEENKNWFTTIFSAVLGVVLIYTGIWMLQANILGGAVFGKALAASFIFQGIGDIIGSIISVATNTPMDFEDYIKGKGIAMGISIATAGTLHFLSGIDSLKNIVNIAKKVEEYTKNLDKLSAVYKAFAIQAGLTAGSAVIYNQMKKFVDKEDIESDAKAEITDILNRYKDKLDKIYASDNINGNKELYNQLIRDIEKAVRNYALRFKGEKTSVVKGVSTETINVAASSVPYLGRVISTGVELTMGAIKSVQAIEKIGNKIRKSIDEIVSRSMSSAEMMKKRLVYNFNAIGEQLFEVINAQNYVVAGEIDYRNCNEFNKVNLEEKLKDYHKGLVTTCNHIANIILHNEEKNSMLNKNIEAIFTASVSNLVEGTQKEGIIKPIANELATIPNQYIGEYLGEKIRLATEKYDNQPNKKPDKPKVDTVGVVQDSGVINSKKDTDNKRKQDEKEGGKNDDTPTKDRSYIAVPGDNLNKIIKNLDLDITPADLAKENNIKDPNKIQPGQKIKIPEKRVKTNCEPNCQSGTNQDYTPKNQGLKNSPKSEGKNTKNYLSEEDKRNTNMAEFVYTDLLRKGIKNLSTEQQVHDINEKMKKNDKYKNIRDAGFEATYVLRDKETGFDGILMYSKELKQYTIVISGIDGIHDIKDVKAGLGAAHPELTKQFVRQFQYADKLYSYAKDQLKPGESINAVGHSLGGAHVQVLSAKHDIYATSLDAPGAKKAADMMLGKDKYKTDKITAYTALDNQVNTLGIHMAEQTLLIKEGFSDHRDNHEHKSKYYTDPNANYRTVKLDSTSGKSKMQQLKIKEPDLYSSIHNSWLSYQTTINTQLNIQRKIDSNWSPKSYRGMPNQYSHLNSNNKEEQDEATIN</sequence>
<evidence type="ECO:0000256" key="4">
    <source>
        <dbReference type="ARBA" id="ARBA00022927"/>
    </source>
</evidence>
<dbReference type="PRINTS" id="PR00906">
    <property type="entry name" value="SECA"/>
</dbReference>
<reference evidence="13 14" key="1">
    <citation type="submission" date="2022-11" db="EMBL/GenBank/DDBJ databases">
        <title>Host association and intracellularity evolved multiple times independently in the Rickettsiales.</title>
        <authorList>
            <person name="Castelli M."/>
            <person name="Nardi T."/>
            <person name="Gammuto L."/>
            <person name="Bellinzona G."/>
            <person name="Sabaneyeva E."/>
            <person name="Potekhin A."/>
            <person name="Serra V."/>
            <person name="Petroni G."/>
            <person name="Sassera D."/>
        </authorList>
    </citation>
    <scope>NUCLEOTIDE SEQUENCE [LARGE SCALE GENOMIC DNA]</scope>
    <source>
        <strain evidence="13 14">NDG2</strain>
        <plasmid evidence="13 14">unnamed2</plasmid>
    </source>
</reference>
<evidence type="ECO:0000256" key="1">
    <source>
        <dbReference type="ARBA" id="ARBA00022475"/>
    </source>
</evidence>
<keyword evidence="8" id="KW-0812">Transmembrane</keyword>
<dbReference type="InterPro" id="IPR011115">
    <property type="entry name" value="SecA_DEAD"/>
</dbReference>
<dbReference type="PANTHER" id="PTHR30612:SF0">
    <property type="entry name" value="CHLOROPLAST PROTEIN-TRANSPORTING ATPASE"/>
    <property type="match status" value="1"/>
</dbReference>
<evidence type="ECO:0000313" key="14">
    <source>
        <dbReference type="Proteomes" id="UP001327219"/>
    </source>
</evidence>
<keyword evidence="4" id="KW-0813">Transport</keyword>
<organism evidence="13 14">
    <name type="scientific">Candidatus Bandiella euplotis</name>
    <dbReference type="NCBI Taxonomy" id="1664265"/>
    <lineage>
        <taxon>Bacteria</taxon>
        <taxon>Pseudomonadati</taxon>
        <taxon>Pseudomonadota</taxon>
        <taxon>Alphaproteobacteria</taxon>
        <taxon>Rickettsiales</taxon>
        <taxon>Candidatus Midichloriaceae</taxon>
        <taxon>Candidatus Bandiella</taxon>
    </lineage>
</organism>
<dbReference type="Pfam" id="PF00271">
    <property type="entry name" value="Helicase_C"/>
    <property type="match status" value="1"/>
</dbReference>
<dbReference type="InterPro" id="IPR014001">
    <property type="entry name" value="Helicase_ATP-bd"/>
</dbReference>
<dbReference type="Gene3D" id="3.40.50.300">
    <property type="entry name" value="P-loop containing nucleotide triphosphate hydrolases"/>
    <property type="match status" value="3"/>
</dbReference>
<geneLocation type="plasmid" evidence="13 14">
    <name>unnamed2</name>
</geneLocation>
<feature type="transmembrane region" description="Helical" evidence="8">
    <location>
        <begin position="2110"/>
        <end position="2132"/>
    </location>
</feature>
<evidence type="ECO:0000259" key="9">
    <source>
        <dbReference type="PROSITE" id="PS51192"/>
    </source>
</evidence>
<dbReference type="Pfam" id="PF07517">
    <property type="entry name" value="SecA_DEAD"/>
    <property type="match status" value="1"/>
</dbReference>
<dbReference type="EMBL" id="CP110822">
    <property type="protein sequence ID" value="WPX97481.1"/>
    <property type="molecule type" value="Genomic_DNA"/>
</dbReference>
<evidence type="ECO:0000259" key="12">
    <source>
        <dbReference type="PROSITE" id="PS51782"/>
    </source>
</evidence>
<dbReference type="Gene3D" id="3.90.1440.10">
    <property type="entry name" value="SecA, preprotein cross-linking domain"/>
    <property type="match status" value="1"/>
</dbReference>
<keyword evidence="5" id="KW-0811">Translocation</keyword>
<feature type="domain" description="SecA family profile" evidence="11">
    <location>
        <begin position="791"/>
        <end position="1474"/>
    </location>
</feature>
<dbReference type="SMART" id="SM00957">
    <property type="entry name" value="SecA_DEAD"/>
    <property type="match status" value="1"/>
</dbReference>
<feature type="domain" description="LysM" evidence="12">
    <location>
        <begin position="2563"/>
        <end position="2609"/>
    </location>
</feature>
<keyword evidence="8" id="KW-1133">Transmembrane helix</keyword>
<feature type="compositionally biased region" description="Basic and acidic residues" evidence="7">
    <location>
        <begin position="2537"/>
        <end position="2564"/>
    </location>
</feature>
<dbReference type="InterPro" id="IPR018392">
    <property type="entry name" value="LysM"/>
</dbReference>
<dbReference type="Proteomes" id="UP001327219">
    <property type="component" value="Plasmid unnamed2"/>
</dbReference>